<evidence type="ECO:0000313" key="4">
    <source>
        <dbReference type="Proteomes" id="UP000186922"/>
    </source>
</evidence>
<dbReference type="OrthoDB" id="8170117at2759"/>
<name>A0A1D1VC06_RAMVA</name>
<comment type="caution">
    <text evidence="3">The sequence shown here is derived from an EMBL/GenBank/DDBJ whole genome shotgun (WGS) entry which is preliminary data.</text>
</comment>
<dbReference type="STRING" id="947166.A0A1D1VC06"/>
<dbReference type="InterPro" id="IPR005301">
    <property type="entry name" value="MOB_kinase_act_fam"/>
</dbReference>
<evidence type="ECO:0008006" key="5">
    <source>
        <dbReference type="Google" id="ProtNLM"/>
    </source>
</evidence>
<dbReference type="Gene3D" id="1.20.140.30">
    <property type="entry name" value="MOB kinase activator"/>
    <property type="match status" value="1"/>
</dbReference>
<evidence type="ECO:0000313" key="3">
    <source>
        <dbReference type="EMBL" id="GAU98345.1"/>
    </source>
</evidence>
<feature type="binding site" evidence="1">
    <location>
        <position position="123"/>
    </location>
    <ligand>
        <name>Zn(2+)</name>
        <dbReference type="ChEBI" id="CHEBI:29105"/>
    </ligand>
</feature>
<dbReference type="Pfam" id="PF03637">
    <property type="entry name" value="Mob1_phocein"/>
    <property type="match status" value="1"/>
</dbReference>
<feature type="binding site" evidence="1">
    <location>
        <position position="208"/>
    </location>
    <ligand>
        <name>Zn(2+)</name>
        <dbReference type="ChEBI" id="CHEBI:29105"/>
    </ligand>
</feature>
<reference evidence="3 4" key="1">
    <citation type="journal article" date="2016" name="Nat. Commun.">
        <title>Extremotolerant tardigrade genome and improved radiotolerance of human cultured cells by tardigrade-unique protein.</title>
        <authorList>
            <person name="Hashimoto T."/>
            <person name="Horikawa D.D."/>
            <person name="Saito Y."/>
            <person name="Kuwahara H."/>
            <person name="Kozuka-Hata H."/>
            <person name="Shin-I T."/>
            <person name="Minakuchi Y."/>
            <person name="Ohishi K."/>
            <person name="Motoyama A."/>
            <person name="Aizu T."/>
            <person name="Enomoto A."/>
            <person name="Kondo K."/>
            <person name="Tanaka S."/>
            <person name="Hara Y."/>
            <person name="Koshikawa S."/>
            <person name="Sagara H."/>
            <person name="Miura T."/>
            <person name="Yokobori S."/>
            <person name="Miyagawa K."/>
            <person name="Suzuki Y."/>
            <person name="Kubo T."/>
            <person name="Oyama M."/>
            <person name="Kohara Y."/>
            <person name="Fujiyama A."/>
            <person name="Arakawa K."/>
            <person name="Katayama T."/>
            <person name="Toyoda A."/>
            <person name="Kunieda T."/>
        </authorList>
    </citation>
    <scope>NUCLEOTIDE SEQUENCE [LARGE SCALE GENOMIC DNA]</scope>
    <source>
        <strain evidence="3 4">YOKOZUNA-1</strain>
    </source>
</reference>
<gene>
    <name evidence="3" type="primary">RvY_09503-1</name>
    <name evidence="3" type="synonym">RvY_09503.1</name>
    <name evidence="3" type="ORF">RvY_09503</name>
</gene>
<feature type="compositionally biased region" description="Basic and acidic residues" evidence="2">
    <location>
        <begin position="1"/>
        <end position="18"/>
    </location>
</feature>
<proteinExistence type="predicted"/>
<feature type="binding site" evidence="1">
    <location>
        <position position="128"/>
    </location>
    <ligand>
        <name>Zn(2+)</name>
        <dbReference type="ChEBI" id="CHEBI:29105"/>
    </ligand>
</feature>
<keyword evidence="1" id="KW-0862">Zinc</keyword>
<keyword evidence="4" id="KW-1185">Reference proteome</keyword>
<dbReference type="Proteomes" id="UP000186922">
    <property type="component" value="Unassembled WGS sequence"/>
</dbReference>
<keyword evidence="1" id="KW-0479">Metal-binding</keyword>
<dbReference type="SUPFAM" id="SSF101152">
    <property type="entry name" value="Mob1/phocein"/>
    <property type="match status" value="1"/>
</dbReference>
<accession>A0A1D1VC06</accession>
<protein>
    <recommendedName>
        <fullName evidence="5">MOB kinase activator-like 2</fullName>
    </recommendedName>
</protein>
<dbReference type="PANTHER" id="PTHR22599">
    <property type="entry name" value="MPS ONE BINDER KINASE ACTIVATOR-LIKE MOB"/>
    <property type="match status" value="1"/>
</dbReference>
<feature type="region of interest" description="Disordered" evidence="2">
    <location>
        <begin position="1"/>
        <end position="30"/>
    </location>
</feature>
<dbReference type="SMART" id="SM01388">
    <property type="entry name" value="Mob1_phocein"/>
    <property type="match status" value="1"/>
</dbReference>
<organism evidence="3 4">
    <name type="scientific">Ramazzottius varieornatus</name>
    <name type="common">Water bear</name>
    <name type="synonym">Tardigrade</name>
    <dbReference type="NCBI Taxonomy" id="947166"/>
    <lineage>
        <taxon>Eukaryota</taxon>
        <taxon>Metazoa</taxon>
        <taxon>Ecdysozoa</taxon>
        <taxon>Tardigrada</taxon>
        <taxon>Eutardigrada</taxon>
        <taxon>Parachela</taxon>
        <taxon>Hypsibioidea</taxon>
        <taxon>Ramazzottiidae</taxon>
        <taxon>Ramazzottius</taxon>
    </lineage>
</organism>
<dbReference type="EMBL" id="BDGG01000004">
    <property type="protein sequence ID" value="GAU98345.1"/>
    <property type="molecule type" value="Genomic_DNA"/>
</dbReference>
<sequence>MTSGGEERLLNDRGHEKNPSSTSGRPFGERFGFGYFKDTFDWFTGKGKKKDRSDGSGDGLPSEDSSSKLYLNHMYLHRLLKNNHLRQIIPLPSQVDLNEWLATHIIPFFNHVNLLYGAISGYCTASTCPHMSAPNGMIYMWSDDKGRKLKSSAPQYIDFATTSVERMLKDETVFPSKHGLPFPQNFDVITRKIQRQLFFILAHLYHAHFDLYVQLGIFHHLNGLFAHFVLFSQHFNLIEPREMDVLRDLIDKLLADNDVIKEGEVQKSSGAVAVREEGTESPSMDKTVGEDGKDKVVEQSKAACDINPVDTTVARATSPLKLAENVAPINVKDLLAGNLVESSVI</sequence>
<evidence type="ECO:0000256" key="1">
    <source>
        <dbReference type="PIRSR" id="PIRSR605301-1"/>
    </source>
</evidence>
<dbReference type="InterPro" id="IPR036703">
    <property type="entry name" value="MOB_kinase_act_sf"/>
</dbReference>
<dbReference type="AlphaFoldDB" id="A0A1D1VC06"/>
<evidence type="ECO:0000256" key="2">
    <source>
        <dbReference type="SAM" id="MobiDB-lite"/>
    </source>
</evidence>
<feature type="binding site" evidence="1">
    <location>
        <position position="203"/>
    </location>
    <ligand>
        <name>Zn(2+)</name>
        <dbReference type="ChEBI" id="CHEBI:29105"/>
    </ligand>
</feature>